<evidence type="ECO:0000313" key="2">
    <source>
        <dbReference type="Proteomes" id="UP001282474"/>
    </source>
</evidence>
<protein>
    <submittedName>
        <fullName evidence="1">Uncharacterized protein</fullName>
    </submittedName>
</protein>
<sequence>MRVSYSYSHEPADGSDRRLLVTVLALRMDGLTKSDDDSEAGARSA</sequence>
<accession>A0ABU4N635</accession>
<dbReference type="RefSeq" id="WP_193382108.1">
    <property type="nucleotide sequence ID" value="NZ_JABXWF010000049.1"/>
</dbReference>
<gene>
    <name evidence="1" type="ORF">PV383_47840</name>
</gene>
<reference evidence="1 2" key="1">
    <citation type="journal article" date="2023" name="Microb. Genom.">
        <title>Mesoterricola silvestris gen. nov., sp. nov., Mesoterricola sediminis sp. nov., Geothrix oryzae sp. nov., Geothrix edaphica sp. nov., Geothrix rubra sp. nov., and Geothrix limicola sp. nov., six novel members of Acidobacteriota isolated from soils.</title>
        <authorList>
            <person name="Weisberg A.J."/>
            <person name="Pearce E."/>
            <person name="Kramer C.G."/>
            <person name="Chang J.H."/>
            <person name="Clarke C.R."/>
        </authorList>
    </citation>
    <scope>NUCLEOTIDE SEQUENCE [LARGE SCALE GENOMIC DNA]</scope>
    <source>
        <strain evidence="1 2">NE20-4-1</strain>
    </source>
</reference>
<keyword evidence="2" id="KW-1185">Reference proteome</keyword>
<evidence type="ECO:0000313" key="1">
    <source>
        <dbReference type="EMBL" id="MDX3044812.1"/>
    </source>
</evidence>
<comment type="caution">
    <text evidence="1">The sequence shown here is derived from an EMBL/GenBank/DDBJ whole genome shotgun (WGS) entry which is preliminary data.</text>
</comment>
<dbReference type="EMBL" id="JARAWJ010000125">
    <property type="protein sequence ID" value="MDX3044812.1"/>
    <property type="molecule type" value="Genomic_DNA"/>
</dbReference>
<proteinExistence type="predicted"/>
<name>A0ABU4N635_9ACTN</name>
<dbReference type="Proteomes" id="UP001282474">
    <property type="component" value="Unassembled WGS sequence"/>
</dbReference>
<organism evidence="1 2">
    <name type="scientific">Streptomyces caniscabiei</name>
    <dbReference type="NCBI Taxonomy" id="2746961"/>
    <lineage>
        <taxon>Bacteria</taxon>
        <taxon>Bacillati</taxon>
        <taxon>Actinomycetota</taxon>
        <taxon>Actinomycetes</taxon>
        <taxon>Kitasatosporales</taxon>
        <taxon>Streptomycetaceae</taxon>
        <taxon>Streptomyces</taxon>
    </lineage>
</organism>